<protein>
    <submittedName>
        <fullName evidence="3">Protein-tyrosine-phosphatase</fullName>
    </submittedName>
</protein>
<reference evidence="3 4" key="1">
    <citation type="submission" date="2020-08" db="EMBL/GenBank/DDBJ databases">
        <title>Sequencing the genomes of 1000 actinobacteria strains.</title>
        <authorList>
            <person name="Klenk H.-P."/>
        </authorList>
    </citation>
    <scope>NUCLEOTIDE SEQUENCE [LARGE SCALE GENOMIC DNA]</scope>
    <source>
        <strain evidence="3 4">DSM 19079</strain>
    </source>
</reference>
<dbReference type="GO" id="GO:0046685">
    <property type="term" value="P:response to arsenic-containing substance"/>
    <property type="evidence" value="ECO:0007669"/>
    <property type="project" value="UniProtKB-KW"/>
</dbReference>
<keyword evidence="4" id="KW-1185">Reference proteome</keyword>
<dbReference type="Gene3D" id="1.10.8.1060">
    <property type="entry name" value="Corynebacterium glutamicum thioredoxin-dependent arsenate reductase, N-terminal domain"/>
    <property type="match status" value="1"/>
</dbReference>
<dbReference type="EMBL" id="JACHMC010000001">
    <property type="protein sequence ID" value="MBB4883920.1"/>
    <property type="molecule type" value="Genomic_DNA"/>
</dbReference>
<comment type="caution">
    <text evidence="3">The sequence shown here is derived from an EMBL/GenBank/DDBJ whole genome shotgun (WGS) entry which is preliminary data.</text>
</comment>
<sequence length="236" mass="25136">MTTDVSPRAPLPDDGRRAAETPPVTGPLPRIGEHAGMLAHGTAELRRIFGPLLGEDTVERVAAESHAELSAMASDPARRESIAVRFAAERLEALTGARGLEPRPVPHVLFVCVQNAGRSQLAAALLAARAGDALRISWAGSRPAERIHENVAPVLSDIGADPADAFPKPLTGEVLAAADYVITMGCGDDCAVAPHQDVRDWPVGDPAEADWERLQEIVAEIEDRVDAFWREVSGGR</sequence>
<evidence type="ECO:0000313" key="4">
    <source>
        <dbReference type="Proteomes" id="UP000560081"/>
    </source>
</evidence>
<dbReference type="PANTHER" id="PTHR43428">
    <property type="entry name" value="ARSENATE REDUCTASE"/>
    <property type="match status" value="1"/>
</dbReference>
<keyword evidence="1" id="KW-0059">Arsenical resistance</keyword>
<dbReference type="AlphaFoldDB" id="A0A4Y8WYM2"/>
<evidence type="ECO:0000259" key="2">
    <source>
        <dbReference type="SMART" id="SM00226"/>
    </source>
</evidence>
<name>A0A4Y8WYM2_9MICC</name>
<dbReference type="InterPro" id="IPR048716">
    <property type="entry name" value="Phosphatase-like_N"/>
</dbReference>
<dbReference type="Pfam" id="PF21234">
    <property type="entry name" value="Phosphatase-like_N"/>
    <property type="match status" value="1"/>
</dbReference>
<gene>
    <name evidence="3" type="ORF">BJ976_002271</name>
</gene>
<dbReference type="Proteomes" id="UP000560081">
    <property type="component" value="Unassembled WGS sequence"/>
</dbReference>
<accession>A0A4Y8WYM2</accession>
<dbReference type="InterPro" id="IPR023485">
    <property type="entry name" value="Ptyr_pPase"/>
</dbReference>
<dbReference type="OrthoDB" id="9799372at2"/>
<dbReference type="PANTHER" id="PTHR43428:SF1">
    <property type="entry name" value="ARSENATE REDUCTASE"/>
    <property type="match status" value="1"/>
</dbReference>
<dbReference type="SMART" id="SM00226">
    <property type="entry name" value="LMWPc"/>
    <property type="match status" value="1"/>
</dbReference>
<evidence type="ECO:0000256" key="1">
    <source>
        <dbReference type="ARBA" id="ARBA00022849"/>
    </source>
</evidence>
<dbReference type="RefSeq" id="WP_135030473.1">
    <property type="nucleotide sequence ID" value="NZ_BMLA01000007.1"/>
</dbReference>
<proteinExistence type="predicted"/>
<dbReference type="Gene3D" id="3.40.50.2300">
    <property type="match status" value="1"/>
</dbReference>
<feature type="domain" description="Phosphotyrosine protein phosphatase I" evidence="2">
    <location>
        <begin position="106"/>
        <end position="231"/>
    </location>
</feature>
<dbReference type="InterPro" id="IPR036196">
    <property type="entry name" value="Ptyr_pPase_sf"/>
</dbReference>
<organism evidence="3 4">
    <name type="scientific">Micrococcus flavus</name>
    <dbReference type="NCBI Taxonomy" id="384602"/>
    <lineage>
        <taxon>Bacteria</taxon>
        <taxon>Bacillati</taxon>
        <taxon>Actinomycetota</taxon>
        <taxon>Actinomycetes</taxon>
        <taxon>Micrococcales</taxon>
        <taxon>Micrococcaceae</taxon>
        <taxon>Micrococcus</taxon>
    </lineage>
</organism>
<dbReference type="Pfam" id="PF01451">
    <property type="entry name" value="LMWPc"/>
    <property type="match status" value="1"/>
</dbReference>
<dbReference type="SUPFAM" id="SSF52788">
    <property type="entry name" value="Phosphotyrosine protein phosphatases I"/>
    <property type="match status" value="1"/>
</dbReference>
<evidence type="ECO:0000313" key="3">
    <source>
        <dbReference type="EMBL" id="MBB4883920.1"/>
    </source>
</evidence>